<gene>
    <name evidence="1" type="ORF">RSPPHO_00508</name>
</gene>
<dbReference type="RefSeq" id="WP_014413774.1">
    <property type="nucleotide sequence ID" value="NC_017059.1"/>
</dbReference>
<dbReference type="SUPFAM" id="SSF53187">
    <property type="entry name" value="Zn-dependent exopeptidases"/>
    <property type="match status" value="1"/>
</dbReference>
<keyword evidence="1" id="KW-0378">Hydrolase</keyword>
<dbReference type="PIRSF" id="PIRSF029730">
    <property type="entry name" value="UCP029730"/>
    <property type="match status" value="1"/>
</dbReference>
<evidence type="ECO:0000313" key="2">
    <source>
        <dbReference type="Proteomes" id="UP000033220"/>
    </source>
</evidence>
<dbReference type="InterPro" id="IPR007709">
    <property type="entry name" value="N-FG_amidohydro"/>
</dbReference>
<evidence type="ECO:0000313" key="1">
    <source>
        <dbReference type="EMBL" id="CCG07134.1"/>
    </source>
</evidence>
<proteinExistence type="predicted"/>
<name>H6SP62_PARPM</name>
<dbReference type="AlphaFoldDB" id="H6SP62"/>
<dbReference type="PATRIC" id="fig|1150469.3.peg.600"/>
<dbReference type="Proteomes" id="UP000033220">
    <property type="component" value="Chromosome DSM 122"/>
</dbReference>
<organism evidence="1 2">
    <name type="scientific">Pararhodospirillum photometricum DSM 122</name>
    <dbReference type="NCBI Taxonomy" id="1150469"/>
    <lineage>
        <taxon>Bacteria</taxon>
        <taxon>Pseudomonadati</taxon>
        <taxon>Pseudomonadota</taxon>
        <taxon>Alphaproteobacteria</taxon>
        <taxon>Rhodospirillales</taxon>
        <taxon>Rhodospirillaceae</taxon>
        <taxon>Pararhodospirillum</taxon>
    </lineage>
</organism>
<protein>
    <submittedName>
        <fullName evidence="1">N-formylglutamate amidohydrolase</fullName>
    </submittedName>
</protein>
<dbReference type="Pfam" id="PF05013">
    <property type="entry name" value="FGase"/>
    <property type="match status" value="1"/>
</dbReference>
<dbReference type="InterPro" id="IPR011227">
    <property type="entry name" value="UCP029730"/>
</dbReference>
<dbReference type="HOGENOM" id="CLU_079628_0_0_5"/>
<dbReference type="eggNOG" id="COG3931">
    <property type="taxonomic scope" value="Bacteria"/>
</dbReference>
<sequence>MSLLTPEDPPPFTLLTPESPRPLLFVCDHAGQQVPRALDLGVGDEVLAQHVGWDIGAAAVTRFLADAFQASAVLAAYSRLVIDLNRAPGDPSAFPVEADGHLIPGNAALTESQQEARRDALFWPYHFAVAERLAHLWHGGKAPVLVCVHTFTPVFQGLTRPWHIGLLYNHDRRLTDAVGRPLQENNPDIIVGDNQPYSGKEVGYTATVHAEPAGLAHLGVEIRQDLVATPAGVATWGRLFADSLDIALQDESLFRQRLA</sequence>
<accession>H6SP62</accession>
<keyword evidence="2" id="KW-1185">Reference proteome</keyword>
<reference evidence="1 2" key="1">
    <citation type="submission" date="2012-02" db="EMBL/GenBank/DDBJ databases">
        <title>Shotgun genome sequence of Phaeospirillum photometricum DSM 122.</title>
        <authorList>
            <person name="Duquesne K."/>
            <person name="Sturgis J."/>
        </authorList>
    </citation>
    <scope>NUCLEOTIDE SEQUENCE [LARGE SCALE GENOMIC DNA]</scope>
    <source>
        <strain evidence="2">DSM122</strain>
    </source>
</reference>
<dbReference type="EMBL" id="HE663493">
    <property type="protein sequence ID" value="CCG07134.1"/>
    <property type="molecule type" value="Genomic_DNA"/>
</dbReference>
<dbReference type="Gene3D" id="3.40.630.40">
    <property type="entry name" value="Zn-dependent exopeptidases"/>
    <property type="match status" value="1"/>
</dbReference>
<dbReference type="KEGG" id="rpm:RSPPHO_00508"/>
<dbReference type="GO" id="GO:0016787">
    <property type="term" value="F:hydrolase activity"/>
    <property type="evidence" value="ECO:0007669"/>
    <property type="project" value="UniProtKB-KW"/>
</dbReference>